<dbReference type="SUPFAM" id="SSF50331">
    <property type="entry name" value="MOP-like"/>
    <property type="match status" value="1"/>
</dbReference>
<proteinExistence type="inferred from homology"/>
<dbReference type="GO" id="GO:1901238">
    <property type="term" value="F:ABC-type tungstate transporter activity"/>
    <property type="evidence" value="ECO:0007669"/>
    <property type="project" value="UniProtKB-EC"/>
</dbReference>
<evidence type="ECO:0000256" key="7">
    <source>
        <dbReference type="ARBA" id="ARBA00022840"/>
    </source>
</evidence>
<dbReference type="GO" id="GO:0006826">
    <property type="term" value="P:iron ion transport"/>
    <property type="evidence" value="ECO:0007669"/>
    <property type="project" value="UniProtKB-KW"/>
</dbReference>
<organism evidence="17 18">
    <name type="scientific">Haloplanus litoreus</name>
    <dbReference type="NCBI Taxonomy" id="767515"/>
    <lineage>
        <taxon>Archaea</taxon>
        <taxon>Methanobacteriati</taxon>
        <taxon>Methanobacteriota</taxon>
        <taxon>Stenosarchaea group</taxon>
        <taxon>Halobacteria</taxon>
        <taxon>Halobacteriales</taxon>
        <taxon>Haloferacaceae</taxon>
        <taxon>Haloplanus</taxon>
    </lineage>
</organism>
<sequence length="359" mass="38105">MTLDVTGLRKSYDGFDFGPVDLSVGGETLAVLGPSGSGKSTFLGAIAGTVTPDAGRVSLDGRPLTGRPIEERRAGIVFQDGALFPHLTARQNISFTGTTDERVEELAERFEIRDALDRRPGALSGGERQRVALARTLAADPDCLLLDEPLSSLDAPTARRLRDELHDLFAALDLPVVYVTHDRRAATVLGDRIAVLRDGRVEQVGPPDEILHRPQSPFVARFTGTDNVLPATVPDGDGASVELRIGDATVEARVEEDVPPDVWACVRPVRVGVSLADSATENGTALRGTVSRVLNEGDDRRVLVSISGTDHTLVASVRDGVDGGPLAPETTVRVSIPPAAIHVIPNTNCPDGSDDVLED</sequence>
<evidence type="ECO:0000256" key="5">
    <source>
        <dbReference type="ARBA" id="ARBA00022505"/>
    </source>
</evidence>
<dbReference type="Proteomes" id="UP001596434">
    <property type="component" value="Unassembled WGS sequence"/>
</dbReference>
<keyword evidence="3" id="KW-1003">Cell membrane</keyword>
<evidence type="ECO:0000256" key="8">
    <source>
        <dbReference type="ARBA" id="ARBA00023004"/>
    </source>
</evidence>
<keyword evidence="10" id="KW-0472">Membrane</keyword>
<evidence type="ECO:0000256" key="14">
    <source>
        <dbReference type="ARBA" id="ARBA00041133"/>
    </source>
</evidence>
<keyword evidence="6" id="KW-0547">Nucleotide-binding</keyword>
<keyword evidence="2" id="KW-0813">Transport</keyword>
<evidence type="ECO:0000256" key="2">
    <source>
        <dbReference type="ARBA" id="ARBA00022448"/>
    </source>
</evidence>
<evidence type="ECO:0000256" key="4">
    <source>
        <dbReference type="ARBA" id="ARBA00022496"/>
    </source>
</evidence>
<dbReference type="GO" id="GO:0005886">
    <property type="term" value="C:plasma membrane"/>
    <property type="evidence" value="ECO:0007669"/>
    <property type="project" value="UniProtKB-SubCell"/>
</dbReference>
<keyword evidence="9" id="KW-0406">Ion transport</keyword>
<evidence type="ECO:0000256" key="1">
    <source>
        <dbReference type="ARBA" id="ARBA00004202"/>
    </source>
</evidence>
<name>A0ABD6A0G5_9EURY</name>
<dbReference type="InterPro" id="IPR050093">
    <property type="entry name" value="ABC_SmlMolc_Importer"/>
</dbReference>
<dbReference type="InterPro" id="IPR017871">
    <property type="entry name" value="ABC_transporter-like_CS"/>
</dbReference>
<evidence type="ECO:0000259" key="16">
    <source>
        <dbReference type="PROSITE" id="PS50893"/>
    </source>
</evidence>
<dbReference type="PROSITE" id="PS00211">
    <property type="entry name" value="ABC_TRANSPORTER_1"/>
    <property type="match status" value="1"/>
</dbReference>
<gene>
    <name evidence="17" type="ORF">ACFQKE_12815</name>
</gene>
<dbReference type="EC" id="7.3.2.6" evidence="13"/>
<evidence type="ECO:0000256" key="13">
    <source>
        <dbReference type="ARBA" id="ARBA00039025"/>
    </source>
</evidence>
<keyword evidence="5" id="KW-0500">Molybdenum</keyword>
<dbReference type="Gene3D" id="3.40.50.300">
    <property type="entry name" value="P-loop containing nucleotide triphosphate hydrolases"/>
    <property type="match status" value="1"/>
</dbReference>
<evidence type="ECO:0000256" key="15">
    <source>
        <dbReference type="ARBA" id="ARBA00047936"/>
    </source>
</evidence>
<dbReference type="InterPro" id="IPR013611">
    <property type="entry name" value="Transp-assoc_OB_typ2"/>
</dbReference>
<dbReference type="RefSeq" id="WP_379704734.1">
    <property type="nucleotide sequence ID" value="NZ_JBHTAT010000001.1"/>
</dbReference>
<keyword evidence="8" id="KW-0408">Iron</keyword>
<dbReference type="AlphaFoldDB" id="A0ABD6A0G5"/>
<evidence type="ECO:0000256" key="12">
    <source>
        <dbReference type="ARBA" id="ARBA00038781"/>
    </source>
</evidence>
<dbReference type="InterPro" id="IPR003439">
    <property type="entry name" value="ABC_transporter-like_ATP-bd"/>
</dbReference>
<evidence type="ECO:0000313" key="18">
    <source>
        <dbReference type="Proteomes" id="UP001596434"/>
    </source>
</evidence>
<keyword evidence="4" id="KW-0410">Iron transport</keyword>
<protein>
    <recommendedName>
        <fullName evidence="14">Molybdate/tungstate import ATP-binding protein WtpC</fullName>
        <ecNumber evidence="13">7.3.2.6</ecNumber>
    </recommendedName>
</protein>
<reference evidence="17 18" key="1">
    <citation type="journal article" date="2019" name="Int. J. Syst. Evol. Microbiol.">
        <title>The Global Catalogue of Microorganisms (GCM) 10K type strain sequencing project: providing services to taxonomists for standard genome sequencing and annotation.</title>
        <authorList>
            <consortium name="The Broad Institute Genomics Platform"/>
            <consortium name="The Broad Institute Genome Sequencing Center for Infectious Disease"/>
            <person name="Wu L."/>
            <person name="Ma J."/>
        </authorList>
    </citation>
    <scope>NUCLEOTIDE SEQUENCE [LARGE SCALE GENOMIC DNA]</scope>
    <source>
        <strain evidence="17 18">GX21</strain>
    </source>
</reference>
<comment type="catalytic activity">
    <reaction evidence="15">
        <text>tungstate(in) + ATP + H2O = tungstate(out) + ADP + phosphate + H(+)</text>
        <dbReference type="Rhea" id="RHEA:35027"/>
        <dbReference type="ChEBI" id="CHEBI:15377"/>
        <dbReference type="ChEBI" id="CHEBI:15378"/>
        <dbReference type="ChEBI" id="CHEBI:30616"/>
        <dbReference type="ChEBI" id="CHEBI:43474"/>
        <dbReference type="ChEBI" id="CHEBI:46502"/>
        <dbReference type="ChEBI" id="CHEBI:456216"/>
        <dbReference type="EC" id="7.3.2.6"/>
    </reaction>
</comment>
<dbReference type="InterPro" id="IPR027417">
    <property type="entry name" value="P-loop_NTPase"/>
</dbReference>
<comment type="subcellular location">
    <subcellularLocation>
        <location evidence="1">Cell membrane</location>
        <topology evidence="1">Peripheral membrane protein</topology>
    </subcellularLocation>
</comment>
<evidence type="ECO:0000256" key="3">
    <source>
        <dbReference type="ARBA" id="ARBA00022475"/>
    </source>
</evidence>
<feature type="domain" description="ABC transporter" evidence="16">
    <location>
        <begin position="3"/>
        <end position="223"/>
    </location>
</feature>
<comment type="caution">
    <text evidence="17">The sequence shown here is derived from an EMBL/GenBank/DDBJ whole genome shotgun (WGS) entry which is preliminary data.</text>
</comment>
<dbReference type="SUPFAM" id="SSF52540">
    <property type="entry name" value="P-loop containing nucleoside triphosphate hydrolases"/>
    <property type="match status" value="1"/>
</dbReference>
<evidence type="ECO:0000256" key="6">
    <source>
        <dbReference type="ARBA" id="ARBA00022741"/>
    </source>
</evidence>
<comment type="subunit">
    <text evidence="12">The complex is composed of two ATP-binding proteins (WtpC), two transmembrane proteins (WtpB) and a solute-binding protein (WtpA).</text>
</comment>
<dbReference type="InterPro" id="IPR015853">
    <property type="entry name" value="ABC_transpr_FbpC"/>
</dbReference>
<dbReference type="Pfam" id="PF00005">
    <property type="entry name" value="ABC_tran"/>
    <property type="match status" value="1"/>
</dbReference>
<dbReference type="PANTHER" id="PTHR42781">
    <property type="entry name" value="SPERMIDINE/PUTRESCINE IMPORT ATP-BINDING PROTEIN POTA"/>
    <property type="match status" value="1"/>
</dbReference>
<dbReference type="InterPro" id="IPR008995">
    <property type="entry name" value="Mo/tungstate-bd_C_term_dom"/>
</dbReference>
<dbReference type="CDD" id="cd03259">
    <property type="entry name" value="ABC_Carb_Solutes_like"/>
    <property type="match status" value="1"/>
</dbReference>
<evidence type="ECO:0000313" key="17">
    <source>
        <dbReference type="EMBL" id="MFC7256166.1"/>
    </source>
</evidence>
<evidence type="ECO:0000256" key="10">
    <source>
        <dbReference type="ARBA" id="ARBA00023136"/>
    </source>
</evidence>
<dbReference type="SMART" id="SM00382">
    <property type="entry name" value="AAA"/>
    <property type="match status" value="1"/>
</dbReference>
<comment type="similarity">
    <text evidence="11">Belongs to the ABC transporter superfamily. Sulfate/tungstate importer (TC 3.A.1.6) family.</text>
</comment>
<dbReference type="Pfam" id="PF08402">
    <property type="entry name" value="TOBE_2"/>
    <property type="match status" value="1"/>
</dbReference>
<dbReference type="GO" id="GO:0005524">
    <property type="term" value="F:ATP binding"/>
    <property type="evidence" value="ECO:0007669"/>
    <property type="project" value="UniProtKB-KW"/>
</dbReference>
<keyword evidence="7 17" id="KW-0067">ATP-binding</keyword>
<keyword evidence="18" id="KW-1185">Reference proteome</keyword>
<evidence type="ECO:0000256" key="11">
    <source>
        <dbReference type="ARBA" id="ARBA00038307"/>
    </source>
</evidence>
<evidence type="ECO:0000256" key="9">
    <source>
        <dbReference type="ARBA" id="ARBA00023065"/>
    </source>
</evidence>
<dbReference type="GeneID" id="96954547"/>
<dbReference type="EMBL" id="JBHTAT010000001">
    <property type="protein sequence ID" value="MFC7256166.1"/>
    <property type="molecule type" value="Genomic_DNA"/>
</dbReference>
<dbReference type="PANTHER" id="PTHR42781:SF4">
    <property type="entry name" value="SPERMIDINE_PUTRESCINE IMPORT ATP-BINDING PROTEIN POTA"/>
    <property type="match status" value="1"/>
</dbReference>
<dbReference type="PROSITE" id="PS50893">
    <property type="entry name" value="ABC_TRANSPORTER_2"/>
    <property type="match status" value="1"/>
</dbReference>
<dbReference type="InterPro" id="IPR003593">
    <property type="entry name" value="AAA+_ATPase"/>
</dbReference>
<accession>A0ABD6A0G5</accession>